<organism evidence="2 3">
    <name type="scientific">Chryseobacterium glaciei</name>
    <dbReference type="NCBI Taxonomy" id="1685010"/>
    <lineage>
        <taxon>Bacteria</taxon>
        <taxon>Pseudomonadati</taxon>
        <taxon>Bacteroidota</taxon>
        <taxon>Flavobacteriia</taxon>
        <taxon>Flavobacteriales</taxon>
        <taxon>Weeksellaceae</taxon>
        <taxon>Chryseobacterium group</taxon>
        <taxon>Chryseobacterium</taxon>
    </lineage>
</organism>
<evidence type="ECO:0000313" key="3">
    <source>
        <dbReference type="Proteomes" id="UP000077824"/>
    </source>
</evidence>
<evidence type="ECO:0000256" key="1">
    <source>
        <dbReference type="SAM" id="SignalP"/>
    </source>
</evidence>
<keyword evidence="3" id="KW-1185">Reference proteome</keyword>
<evidence type="ECO:0000313" key="2">
    <source>
        <dbReference type="EMBL" id="ANF50400.1"/>
    </source>
</evidence>
<accession>A0A172XU40</accession>
<dbReference type="InterPro" id="IPR035944">
    <property type="entry name" value="YfbM-like_sf"/>
</dbReference>
<protein>
    <submittedName>
        <fullName evidence="2">Uncharacterized protein</fullName>
    </submittedName>
</protein>
<dbReference type="SUPFAM" id="SSF111069">
    <property type="entry name" value="Hypothetical protein yfbM"/>
    <property type="match status" value="1"/>
</dbReference>
<keyword evidence="1" id="KW-0732">Signal</keyword>
<reference evidence="2 3" key="1">
    <citation type="submission" date="2016-04" db="EMBL/GenBank/DDBJ databases">
        <title>Complete Genome Sequence of Chryseobacterium sp. IHBB 10212.</title>
        <authorList>
            <person name="Pal M."/>
            <person name="Swarnkar M.K."/>
            <person name="Kaushal K."/>
            <person name="Chhibber S."/>
            <person name="Singh A.K."/>
            <person name="Gulati A."/>
        </authorList>
    </citation>
    <scope>NUCLEOTIDE SEQUENCE [LARGE SCALE GENOMIC DNA]</scope>
    <source>
        <strain evidence="2 3">IHBB 10212</strain>
    </source>
</reference>
<dbReference type="Proteomes" id="UP000077824">
    <property type="component" value="Chromosome"/>
</dbReference>
<dbReference type="AlphaFoldDB" id="A0A172XU40"/>
<dbReference type="KEGG" id="chh:A0O34_07665"/>
<dbReference type="OrthoDB" id="1274104at2"/>
<sequence length="149" mass="17496">MKKTILVFCCIISGFIFSQEIAPPPVALPNSNQTKLIDELISISHYKEALINYSRTYLWGEQYKDGKRRYENKHIDEVLKNFEFEKFKKNSIYNSFSFVSEKKLKKLIEFYKDNEGQINTANDMILITASISHNLQYQLNSEIEKVLKN</sequence>
<dbReference type="STRING" id="1685010.A0O34_07665"/>
<feature type="signal peptide" evidence="1">
    <location>
        <begin position="1"/>
        <end position="18"/>
    </location>
</feature>
<gene>
    <name evidence="2" type="ORF">A0O34_07665</name>
</gene>
<name>A0A172XU40_9FLAO</name>
<feature type="chain" id="PRO_5008003772" evidence="1">
    <location>
        <begin position="19"/>
        <end position="149"/>
    </location>
</feature>
<dbReference type="RefSeq" id="WP_082891125.1">
    <property type="nucleotide sequence ID" value="NZ_CP015199.1"/>
</dbReference>
<proteinExistence type="predicted"/>
<dbReference type="EMBL" id="CP015199">
    <property type="protein sequence ID" value="ANF50400.1"/>
    <property type="molecule type" value="Genomic_DNA"/>
</dbReference>